<feature type="domain" description="SMP-30/Gluconolactonase/LRE-like region" evidence="2">
    <location>
        <begin position="3"/>
        <end position="162"/>
    </location>
</feature>
<sequence>TADGFARLAGDGAVEGVLDVHAGDPGIRFNDAACDPRGRALAGTMRYDEQPGDAVLYRLDPDPSRGWRAAPLRVDQGLCNGIGWSPDGSTLYFVDSLAHRIDACEYDPATGAVGHARVLADVSPDDGLPDGLCVDTEGGVWVAVHGGGQVRRYTPTGDLDGVV</sequence>
<dbReference type="EMBL" id="WJHE01001621">
    <property type="protein sequence ID" value="MST35321.1"/>
    <property type="molecule type" value="Genomic_DNA"/>
</dbReference>
<dbReference type="InterPro" id="IPR005511">
    <property type="entry name" value="SMP-30"/>
</dbReference>
<comment type="caution">
    <text evidence="3">The sequence shown here is derived from an EMBL/GenBank/DDBJ whole genome shotgun (WGS) entry which is preliminary data.</text>
</comment>
<evidence type="ECO:0000259" key="2">
    <source>
        <dbReference type="Pfam" id="PF08450"/>
    </source>
</evidence>
<evidence type="ECO:0000256" key="1">
    <source>
        <dbReference type="ARBA" id="ARBA00008853"/>
    </source>
</evidence>
<organism evidence="3 4">
    <name type="scientific">Acidiferrimicrobium australe</name>
    <dbReference type="NCBI Taxonomy" id="2664430"/>
    <lineage>
        <taxon>Bacteria</taxon>
        <taxon>Bacillati</taxon>
        <taxon>Actinomycetota</taxon>
        <taxon>Acidimicrobiia</taxon>
        <taxon>Acidimicrobiales</taxon>
        <taxon>Acidimicrobiaceae</taxon>
        <taxon>Acidiferrimicrobium</taxon>
    </lineage>
</organism>
<name>A0ABW9R156_9ACTN</name>
<dbReference type="InterPro" id="IPR011042">
    <property type="entry name" value="6-blade_b-propeller_TolB-like"/>
</dbReference>
<dbReference type="PANTHER" id="PTHR10907:SF47">
    <property type="entry name" value="REGUCALCIN"/>
    <property type="match status" value="1"/>
</dbReference>
<dbReference type="Proteomes" id="UP000437736">
    <property type="component" value="Unassembled WGS sequence"/>
</dbReference>
<dbReference type="PANTHER" id="PTHR10907">
    <property type="entry name" value="REGUCALCIN"/>
    <property type="match status" value="1"/>
</dbReference>
<proteinExistence type="inferred from homology"/>
<accession>A0ABW9R156</accession>
<gene>
    <name evidence="3" type="ORF">GHK86_21645</name>
</gene>
<evidence type="ECO:0000313" key="4">
    <source>
        <dbReference type="Proteomes" id="UP000437736"/>
    </source>
</evidence>
<evidence type="ECO:0000313" key="3">
    <source>
        <dbReference type="EMBL" id="MST35321.1"/>
    </source>
</evidence>
<reference evidence="3 4" key="1">
    <citation type="submission" date="2019-11" db="EMBL/GenBank/DDBJ databases">
        <title>Acidiferrimicrobium australis gen. nov., sp. nov., an acidophilic and obligately heterotrophic, member of the Actinobacteria that catalyses dissimilatory oxido- reduction of iron isolated from metal-rich acidic water in Chile.</title>
        <authorList>
            <person name="Gonzalez D."/>
            <person name="Huber K."/>
            <person name="Hedrich S."/>
            <person name="Rojas-Villalobos C."/>
            <person name="Quatrini R."/>
            <person name="Dinamarca M.A."/>
            <person name="Schwarz A."/>
            <person name="Canales C."/>
            <person name="Nancucheo I."/>
        </authorList>
    </citation>
    <scope>NUCLEOTIDE SEQUENCE [LARGE SCALE GENOMIC DNA]</scope>
    <source>
        <strain evidence="3 4">USS-CCA1</strain>
    </source>
</reference>
<dbReference type="PRINTS" id="PR01790">
    <property type="entry name" value="SMP30FAMILY"/>
</dbReference>
<feature type="non-terminal residue" evidence="3">
    <location>
        <position position="1"/>
    </location>
</feature>
<dbReference type="SUPFAM" id="SSF63829">
    <property type="entry name" value="Calcium-dependent phosphotriesterase"/>
    <property type="match status" value="1"/>
</dbReference>
<dbReference type="Gene3D" id="2.120.10.30">
    <property type="entry name" value="TolB, C-terminal domain"/>
    <property type="match status" value="1"/>
</dbReference>
<protein>
    <submittedName>
        <fullName evidence="3">SMP-30/gluconolactonase/LRE family protein</fullName>
    </submittedName>
</protein>
<feature type="non-terminal residue" evidence="3">
    <location>
        <position position="163"/>
    </location>
</feature>
<comment type="similarity">
    <text evidence="1">Belongs to the SMP-30/CGR1 family.</text>
</comment>
<dbReference type="InterPro" id="IPR013658">
    <property type="entry name" value="SGL"/>
</dbReference>
<keyword evidence="4" id="KW-1185">Reference proteome</keyword>
<dbReference type="Pfam" id="PF08450">
    <property type="entry name" value="SGL"/>
    <property type="match status" value="1"/>
</dbReference>